<name>A0ABT5N1X4_9BURK</name>
<feature type="compositionally biased region" description="Low complexity" evidence="1">
    <location>
        <begin position="132"/>
        <end position="156"/>
    </location>
</feature>
<accession>A0ABT5N1X4</accession>
<organism evidence="2 3">
    <name type="scientific">Curvibacter cyanobacteriorum</name>
    <dbReference type="NCBI Taxonomy" id="3026422"/>
    <lineage>
        <taxon>Bacteria</taxon>
        <taxon>Pseudomonadati</taxon>
        <taxon>Pseudomonadota</taxon>
        <taxon>Betaproteobacteria</taxon>
        <taxon>Burkholderiales</taxon>
        <taxon>Comamonadaceae</taxon>
        <taxon>Curvibacter</taxon>
    </lineage>
</organism>
<sequence length="318" mass="34464">MAFKLSRVHRTRLMGVWRSAGWPCKDGLEIDLLAAGLIQLHTSAEGHETLKLTDAGIQALAEARQRSQRALSAHDRLAQRFAEHLLGSGRIVWRELALRAALEAPSHAPSAPLTSPTISPTASPAEGTAPSPADTAVAAPPQAAEGPAEPASSPAARLWSDSELPMAPAPAPHTWRMARPDLFSVRNTSVARYLQPMVHEIKFSRADLLSDLRHAAKREAYEWLCEACYYVFPAGVAKANEIPEHLGIWLLHGPVESGQFELLRPARHQPCTLPFAVWMALSKASPVRSEAERSQARLGEGGEDDPEADPLQAPEGLL</sequence>
<dbReference type="Proteomes" id="UP001528673">
    <property type="component" value="Unassembled WGS sequence"/>
</dbReference>
<evidence type="ECO:0000256" key="1">
    <source>
        <dbReference type="SAM" id="MobiDB-lite"/>
    </source>
</evidence>
<comment type="caution">
    <text evidence="2">The sequence shown here is derived from an EMBL/GenBank/DDBJ whole genome shotgun (WGS) entry which is preliminary data.</text>
</comment>
<keyword evidence="3" id="KW-1185">Reference proteome</keyword>
<dbReference type="RefSeq" id="WP_273951988.1">
    <property type="nucleotide sequence ID" value="NZ_JAQSIP010000005.1"/>
</dbReference>
<evidence type="ECO:0000313" key="2">
    <source>
        <dbReference type="EMBL" id="MDD0839526.1"/>
    </source>
</evidence>
<gene>
    <name evidence="2" type="ORF">PSQ40_13155</name>
</gene>
<feature type="region of interest" description="Disordered" evidence="1">
    <location>
        <begin position="105"/>
        <end position="156"/>
    </location>
</feature>
<feature type="region of interest" description="Disordered" evidence="1">
    <location>
        <begin position="284"/>
        <end position="318"/>
    </location>
</feature>
<protein>
    <submittedName>
        <fullName evidence="2">Uncharacterized protein</fullName>
    </submittedName>
</protein>
<feature type="compositionally biased region" description="Polar residues" evidence="1">
    <location>
        <begin position="112"/>
        <end position="122"/>
    </location>
</feature>
<evidence type="ECO:0000313" key="3">
    <source>
        <dbReference type="Proteomes" id="UP001528673"/>
    </source>
</evidence>
<proteinExistence type="predicted"/>
<dbReference type="EMBL" id="JAQSIP010000005">
    <property type="protein sequence ID" value="MDD0839526.1"/>
    <property type="molecule type" value="Genomic_DNA"/>
</dbReference>
<reference evidence="2 3" key="1">
    <citation type="submission" date="2023-02" db="EMBL/GenBank/DDBJ databases">
        <title>Bacterial whole genomic sequence of Curvibacter sp. HBC61.</title>
        <authorList>
            <person name="Le V."/>
            <person name="Ko S.-R."/>
            <person name="Ahn C.-Y."/>
            <person name="Oh H.-M."/>
        </authorList>
    </citation>
    <scope>NUCLEOTIDE SEQUENCE [LARGE SCALE GENOMIC DNA]</scope>
    <source>
        <strain evidence="2 3">HBC61</strain>
    </source>
</reference>